<dbReference type="Proteomes" id="UP000234681">
    <property type="component" value="Chromosome 7"/>
</dbReference>
<accession>A6IG78</accession>
<dbReference type="EMBL" id="CH473960">
    <property type="protein sequence ID" value="EDM16824.1"/>
    <property type="molecule type" value="Genomic_DNA"/>
</dbReference>
<evidence type="ECO:0000313" key="3">
    <source>
        <dbReference type="Proteomes" id="UP000234681"/>
    </source>
</evidence>
<name>A6IG78_RAT</name>
<feature type="compositionally biased region" description="Polar residues" evidence="1">
    <location>
        <begin position="66"/>
        <end position="80"/>
    </location>
</feature>
<sequence length="103" mass="11830">MTQENLRKLLHVICVDVTTSCTPKCPSLRQLNFRALCFFSVYLLPLFASCLDPLESGIVSGRRSRQINNPQADTKFTRTTISKKTKNKQKQKQKNKKKKKTLT</sequence>
<feature type="compositionally biased region" description="Basic residues" evidence="1">
    <location>
        <begin position="81"/>
        <end position="103"/>
    </location>
</feature>
<organism evidence="2 3">
    <name type="scientific">Rattus norvegicus</name>
    <name type="common">Rat</name>
    <dbReference type="NCBI Taxonomy" id="10116"/>
    <lineage>
        <taxon>Eukaryota</taxon>
        <taxon>Metazoa</taxon>
        <taxon>Chordata</taxon>
        <taxon>Craniata</taxon>
        <taxon>Vertebrata</taxon>
        <taxon>Euteleostomi</taxon>
        <taxon>Mammalia</taxon>
        <taxon>Eutheria</taxon>
        <taxon>Euarchontoglires</taxon>
        <taxon>Glires</taxon>
        <taxon>Rodentia</taxon>
        <taxon>Myomorpha</taxon>
        <taxon>Muroidea</taxon>
        <taxon>Muridae</taxon>
        <taxon>Murinae</taxon>
        <taxon>Rattus</taxon>
    </lineage>
</organism>
<gene>
    <name evidence="2 4" type="primary">Atp2b1</name>
    <name evidence="2" type="ORF">rCG_48704</name>
</gene>
<dbReference type="AlphaFoldDB" id="A6IG78"/>
<evidence type="ECO:0000313" key="4">
    <source>
        <dbReference type="RGD" id="621303"/>
    </source>
</evidence>
<protein>
    <submittedName>
        <fullName evidence="2">ATPase, Ca++ transporting, plasma membrane 1, isoform CRA_d</fullName>
    </submittedName>
</protein>
<evidence type="ECO:0000313" key="2">
    <source>
        <dbReference type="EMBL" id="EDM16824.1"/>
    </source>
</evidence>
<reference evidence="2 3" key="1">
    <citation type="submission" date="2005-09" db="EMBL/GenBank/DDBJ databases">
        <authorList>
            <person name="Mural R.J."/>
            <person name="Li P.W."/>
            <person name="Adams M.D."/>
            <person name="Amanatides P.G."/>
            <person name="Baden-Tillson H."/>
            <person name="Barnstead M."/>
            <person name="Chin S.H."/>
            <person name="Dew I."/>
            <person name="Evans C.A."/>
            <person name="Ferriera S."/>
            <person name="Flanigan M."/>
            <person name="Fosler C."/>
            <person name="Glodek A."/>
            <person name="Gu Z."/>
            <person name="Holt R.A."/>
            <person name="Jennings D."/>
            <person name="Kraft C.L."/>
            <person name="Lu F."/>
            <person name="Nguyen T."/>
            <person name="Nusskern D.R."/>
            <person name="Pfannkoch C.M."/>
            <person name="Sitter C."/>
            <person name="Sutton G.G."/>
            <person name="Venter J.C."/>
            <person name="Wang Z."/>
            <person name="Woodage T."/>
            <person name="Zheng X.H."/>
            <person name="Zhong F."/>
        </authorList>
    </citation>
    <scope>NUCLEOTIDE SEQUENCE [LARGE SCALE GENOMIC DNA]</scope>
    <source>
        <strain>BN</strain>
        <strain evidence="3">Sprague-Dawley</strain>
    </source>
</reference>
<evidence type="ECO:0000256" key="1">
    <source>
        <dbReference type="SAM" id="MobiDB-lite"/>
    </source>
</evidence>
<feature type="region of interest" description="Disordered" evidence="1">
    <location>
        <begin position="65"/>
        <end position="103"/>
    </location>
</feature>
<dbReference type="RGD" id="621303">
    <property type="gene designation" value="Atp2b1"/>
</dbReference>
<proteinExistence type="predicted"/>